<feature type="transmembrane region" description="Helical" evidence="1">
    <location>
        <begin position="7"/>
        <end position="27"/>
    </location>
</feature>
<accession>A0ABQ8GS44</accession>
<protein>
    <submittedName>
        <fullName evidence="2">Uncharacterized protein</fullName>
    </submittedName>
</protein>
<evidence type="ECO:0000256" key="1">
    <source>
        <dbReference type="SAM" id="Phobius"/>
    </source>
</evidence>
<reference evidence="2 3" key="1">
    <citation type="journal article" date="2021" name="Nat. Commun.">
        <title>Genetic determinants of endophytism in the Arabidopsis root mycobiome.</title>
        <authorList>
            <person name="Mesny F."/>
            <person name="Miyauchi S."/>
            <person name="Thiergart T."/>
            <person name="Pickel B."/>
            <person name="Atanasova L."/>
            <person name="Karlsson M."/>
            <person name="Huettel B."/>
            <person name="Barry K.W."/>
            <person name="Haridas S."/>
            <person name="Chen C."/>
            <person name="Bauer D."/>
            <person name="Andreopoulos W."/>
            <person name="Pangilinan J."/>
            <person name="LaButti K."/>
            <person name="Riley R."/>
            <person name="Lipzen A."/>
            <person name="Clum A."/>
            <person name="Drula E."/>
            <person name="Henrissat B."/>
            <person name="Kohler A."/>
            <person name="Grigoriev I.V."/>
            <person name="Martin F.M."/>
            <person name="Hacquard S."/>
        </authorList>
    </citation>
    <scope>NUCLEOTIDE SEQUENCE [LARGE SCALE GENOMIC DNA]</scope>
    <source>
        <strain evidence="2 3">MPI-SDFR-AT-0080</strain>
    </source>
</reference>
<organism evidence="2 3">
    <name type="scientific">Macrophomina phaseolina</name>
    <dbReference type="NCBI Taxonomy" id="35725"/>
    <lineage>
        <taxon>Eukaryota</taxon>
        <taxon>Fungi</taxon>
        <taxon>Dikarya</taxon>
        <taxon>Ascomycota</taxon>
        <taxon>Pezizomycotina</taxon>
        <taxon>Dothideomycetes</taxon>
        <taxon>Dothideomycetes incertae sedis</taxon>
        <taxon>Botryosphaeriales</taxon>
        <taxon>Botryosphaeriaceae</taxon>
        <taxon>Macrophomina</taxon>
    </lineage>
</organism>
<dbReference type="EMBL" id="JAGTJR010000002">
    <property type="protein sequence ID" value="KAH7063310.1"/>
    <property type="molecule type" value="Genomic_DNA"/>
</dbReference>
<keyword evidence="1" id="KW-0472">Membrane</keyword>
<keyword evidence="3" id="KW-1185">Reference proteome</keyword>
<proteinExistence type="predicted"/>
<keyword evidence="1" id="KW-0812">Transmembrane</keyword>
<evidence type="ECO:0000313" key="3">
    <source>
        <dbReference type="Proteomes" id="UP000774617"/>
    </source>
</evidence>
<evidence type="ECO:0000313" key="2">
    <source>
        <dbReference type="EMBL" id="KAH7063310.1"/>
    </source>
</evidence>
<sequence length="80" mass="9243">MIPSVEANVLVDIPLSCSSFVFFIYLLESWDASFRSKGRLFAVLSLCVFRSFTFPITYVLLSVLLLCFLLYTFDLLFVQR</sequence>
<gene>
    <name evidence="2" type="ORF">B0J12DRAFT_642305</name>
</gene>
<keyword evidence="1" id="KW-1133">Transmembrane helix</keyword>
<name>A0ABQ8GS44_9PEZI</name>
<feature type="transmembrane region" description="Helical" evidence="1">
    <location>
        <begin position="56"/>
        <end position="78"/>
    </location>
</feature>
<dbReference type="Proteomes" id="UP000774617">
    <property type="component" value="Unassembled WGS sequence"/>
</dbReference>
<comment type="caution">
    <text evidence="2">The sequence shown here is derived from an EMBL/GenBank/DDBJ whole genome shotgun (WGS) entry which is preliminary data.</text>
</comment>